<dbReference type="PANTHER" id="PTHR35530">
    <property type="entry name" value="TAUTOMERASE-RELATED"/>
    <property type="match status" value="1"/>
</dbReference>
<gene>
    <name evidence="4" type="ORF">KGQ19_25750</name>
</gene>
<name>A0ABS5KW69_9ACTN</name>
<evidence type="ECO:0000313" key="5">
    <source>
        <dbReference type="Proteomes" id="UP000730482"/>
    </source>
</evidence>
<reference evidence="4 5" key="1">
    <citation type="submission" date="2020-02" db="EMBL/GenBank/DDBJ databases">
        <title>Acidophilic actinobacteria isolated from forest soil.</title>
        <authorList>
            <person name="Golinska P."/>
        </authorList>
    </citation>
    <scope>NUCLEOTIDE SEQUENCE [LARGE SCALE GENOMIC DNA]</scope>
    <source>
        <strain evidence="4 5">NL8</strain>
    </source>
</reference>
<protein>
    <submittedName>
        <fullName evidence="4">Tautomerase family protein</fullName>
    </submittedName>
</protein>
<sequence length="134" mass="14488">MPFARLTVADPDLSIQTQQNLVEGITKLLASTLLKSPQVTVVSTVLAPREQWFVAATPQTHATGAHLEVSITAGTNTTDEKAAFLREAHRLLADTLHTLSPAVYVALHELDAGSWGYNGVSQLARREQDPSETD</sequence>
<keyword evidence="5" id="KW-1185">Reference proteome</keyword>
<evidence type="ECO:0000259" key="3">
    <source>
        <dbReference type="Pfam" id="PF01361"/>
    </source>
</evidence>
<dbReference type="RefSeq" id="WP_212012734.1">
    <property type="nucleotide sequence ID" value="NZ_JAAFYZ010000097.1"/>
</dbReference>
<dbReference type="Gene3D" id="3.30.429.10">
    <property type="entry name" value="Macrophage Migration Inhibitory Factor"/>
    <property type="match status" value="1"/>
</dbReference>
<feature type="domain" description="4-oxalocrotonate tautomerase-like" evidence="3">
    <location>
        <begin position="67"/>
        <end position="121"/>
    </location>
</feature>
<evidence type="ECO:0000313" key="4">
    <source>
        <dbReference type="EMBL" id="MBS2550277.1"/>
    </source>
</evidence>
<dbReference type="PANTHER" id="PTHR35530:SF1">
    <property type="entry name" value="2-HYDROXYMUCONATE TAUTOMERASE"/>
    <property type="match status" value="1"/>
</dbReference>
<comment type="similarity">
    <text evidence="1">Belongs to the 4-oxalocrotonate tautomerase family.</text>
</comment>
<dbReference type="SUPFAM" id="SSF55331">
    <property type="entry name" value="Tautomerase/MIF"/>
    <property type="match status" value="1"/>
</dbReference>
<accession>A0ABS5KW69</accession>
<dbReference type="EMBL" id="JAAFYZ010000097">
    <property type="protein sequence ID" value="MBS2550277.1"/>
    <property type="molecule type" value="Genomic_DNA"/>
</dbReference>
<evidence type="ECO:0000256" key="2">
    <source>
        <dbReference type="ARBA" id="ARBA00023235"/>
    </source>
</evidence>
<dbReference type="InterPro" id="IPR014347">
    <property type="entry name" value="Tautomerase/MIF_sf"/>
</dbReference>
<dbReference type="Proteomes" id="UP000730482">
    <property type="component" value="Unassembled WGS sequence"/>
</dbReference>
<keyword evidence="2" id="KW-0413">Isomerase</keyword>
<dbReference type="Pfam" id="PF01361">
    <property type="entry name" value="Tautomerase"/>
    <property type="match status" value="1"/>
</dbReference>
<dbReference type="InterPro" id="IPR004370">
    <property type="entry name" value="4-OT-like_dom"/>
</dbReference>
<evidence type="ECO:0000256" key="1">
    <source>
        <dbReference type="ARBA" id="ARBA00006723"/>
    </source>
</evidence>
<organism evidence="4 5">
    <name type="scientific">Catenulispora pinistramenti</name>
    <dbReference type="NCBI Taxonomy" id="2705254"/>
    <lineage>
        <taxon>Bacteria</taxon>
        <taxon>Bacillati</taxon>
        <taxon>Actinomycetota</taxon>
        <taxon>Actinomycetes</taxon>
        <taxon>Catenulisporales</taxon>
        <taxon>Catenulisporaceae</taxon>
        <taxon>Catenulispora</taxon>
    </lineage>
</organism>
<comment type="caution">
    <text evidence="4">The sequence shown here is derived from an EMBL/GenBank/DDBJ whole genome shotgun (WGS) entry which is preliminary data.</text>
</comment>
<proteinExistence type="inferred from homology"/>